<dbReference type="InterPro" id="IPR025558">
    <property type="entry name" value="DUF4283"/>
</dbReference>
<name>A0A2N9EXI4_FAGSY</name>
<feature type="compositionally biased region" description="Polar residues" evidence="1">
    <location>
        <begin position="22"/>
        <end position="35"/>
    </location>
</feature>
<dbReference type="AlphaFoldDB" id="A0A2N9EXI4"/>
<accession>A0A2N9EXI4</accession>
<dbReference type="PANTHER" id="PTHR31286">
    <property type="entry name" value="GLYCINE-RICH CELL WALL STRUCTURAL PROTEIN 1.8-LIKE"/>
    <property type="match status" value="1"/>
</dbReference>
<evidence type="ECO:0000259" key="2">
    <source>
        <dbReference type="Pfam" id="PF14111"/>
    </source>
</evidence>
<feature type="region of interest" description="Disordered" evidence="1">
    <location>
        <begin position="374"/>
        <end position="398"/>
    </location>
</feature>
<feature type="region of interest" description="Disordered" evidence="1">
    <location>
        <begin position="244"/>
        <end position="358"/>
    </location>
</feature>
<organism evidence="3">
    <name type="scientific">Fagus sylvatica</name>
    <name type="common">Beechnut</name>
    <dbReference type="NCBI Taxonomy" id="28930"/>
    <lineage>
        <taxon>Eukaryota</taxon>
        <taxon>Viridiplantae</taxon>
        <taxon>Streptophyta</taxon>
        <taxon>Embryophyta</taxon>
        <taxon>Tracheophyta</taxon>
        <taxon>Spermatophyta</taxon>
        <taxon>Magnoliopsida</taxon>
        <taxon>eudicotyledons</taxon>
        <taxon>Gunneridae</taxon>
        <taxon>Pentapetalae</taxon>
        <taxon>rosids</taxon>
        <taxon>fabids</taxon>
        <taxon>Fagales</taxon>
        <taxon>Fagaceae</taxon>
        <taxon>Fagus</taxon>
    </lineage>
</organism>
<dbReference type="SUPFAM" id="SSF56219">
    <property type="entry name" value="DNase I-like"/>
    <property type="match status" value="1"/>
</dbReference>
<gene>
    <name evidence="3" type="ORF">FSB_LOCUS7211</name>
</gene>
<feature type="compositionally biased region" description="Polar residues" evidence="1">
    <location>
        <begin position="383"/>
        <end position="398"/>
    </location>
</feature>
<dbReference type="Pfam" id="PF14111">
    <property type="entry name" value="DUF4283"/>
    <property type="match status" value="1"/>
</dbReference>
<feature type="domain" description="DUF4283" evidence="2">
    <location>
        <begin position="95"/>
        <end position="175"/>
    </location>
</feature>
<dbReference type="InterPro" id="IPR036691">
    <property type="entry name" value="Endo/exonu/phosph_ase_sf"/>
</dbReference>
<evidence type="ECO:0000313" key="3">
    <source>
        <dbReference type="EMBL" id="SPC79329.1"/>
    </source>
</evidence>
<dbReference type="EMBL" id="OIVN01000380">
    <property type="protein sequence ID" value="SPC79329.1"/>
    <property type="molecule type" value="Genomic_DNA"/>
</dbReference>
<dbReference type="InterPro" id="IPR040256">
    <property type="entry name" value="At4g02000-like"/>
</dbReference>
<proteinExistence type="predicted"/>
<evidence type="ECO:0000256" key="1">
    <source>
        <dbReference type="SAM" id="MobiDB-lite"/>
    </source>
</evidence>
<protein>
    <recommendedName>
        <fullName evidence="2">DUF4283 domain-containing protein</fullName>
    </recommendedName>
</protein>
<dbReference type="PANTHER" id="PTHR31286:SF99">
    <property type="entry name" value="DUF4283 DOMAIN-CONTAINING PROTEIN"/>
    <property type="match status" value="1"/>
</dbReference>
<sequence>MEEEDILSRSTKKYKEHHLSAANGNQENERGFSSSSRNYTDRLVKAIPIAYEQAFNFASSMQEDEDSDGKELELGEGCVAIGLTREEKMRIRAPWALSLIVKTFGRNVRFMFLSSKVRAMWNLVGRMDRIDIGHDYYLIKFERQADLNNVLKGGPWFVGQHFLAIRQSEPDFRPSTATFSSVVVWVRLPELPIEYYDPSLLKNIMAPSHSSSIGDDHIETFIGSPTATGGETFGEWMVVSRKKKPTSVRKSGATDNSGLGRDVRVKVDLNSNPSSSMAPIGHREGKRKTIPTMEKVDPSSITPSMGRQKNGKGKLVNNKTTNPKNQSDPNSLVQDFGPLGDFSKKQGDSDGRRDDDQVDLGRLHFDLGLVQPRDHGSMEKHFSTNGKEQSFGVSRSGTSIMDSQTKPMVVLPHGSPSTPSFGSNDLKVVCAAIATAPLRNSLTELKSRLLSTEIVQRKILLHEPTECAVVGNLFQVKLLQFSFPEIKCTLMTKSSLEPLGILKHAVTLLLGLLRYKETLIPAWMSSEIGDDSSPTWFDSHINPNPIMNVLIWNCRGAMEPKFKTRFLDLVSWHRLAIVVVPETRMVGRKLMLSSKLSLLMEPIKIHALIRVSPSSPWLLSAIYANPSFVDRCLLWNNLITVSDSHNLPWAIMGDFNEMISQDEKYGGGNSRIQIKKDPVDWMMIQGVSAYSRDNSVGQGYRWITLFVWVRNSKDRLETSEAFFGSYFDTPTRSPTYSIMAEERERVVPPRDLPCASIEPHATFTVEVPSKMSVGKEGEKTKFFERHKTKRKALQDTRLLKKLLNSSKGVALHVARMKSAKGSNYSFGGSRSGDDFSFSTL</sequence>
<feature type="compositionally biased region" description="Basic and acidic residues" evidence="1">
    <location>
        <begin position="342"/>
        <end position="358"/>
    </location>
</feature>
<feature type="region of interest" description="Disordered" evidence="1">
    <location>
        <begin position="1"/>
        <end position="35"/>
    </location>
</feature>
<reference evidence="3" key="1">
    <citation type="submission" date="2018-02" db="EMBL/GenBank/DDBJ databases">
        <authorList>
            <person name="Cohen D.B."/>
            <person name="Kent A.D."/>
        </authorList>
    </citation>
    <scope>NUCLEOTIDE SEQUENCE</scope>
</reference>
<feature type="compositionally biased region" description="Polar residues" evidence="1">
    <location>
        <begin position="317"/>
        <end position="333"/>
    </location>
</feature>